<evidence type="ECO:0000256" key="9">
    <source>
        <dbReference type="ARBA" id="ARBA00022692"/>
    </source>
</evidence>
<evidence type="ECO:0000256" key="4">
    <source>
        <dbReference type="ARBA" id="ARBA00008704"/>
    </source>
</evidence>
<evidence type="ECO:0000256" key="18">
    <source>
        <dbReference type="PROSITE-ProRule" id="PRU00175"/>
    </source>
</evidence>
<evidence type="ECO:0000256" key="16">
    <source>
        <dbReference type="ARBA" id="ARBA00023136"/>
    </source>
</evidence>
<comment type="caution">
    <text evidence="20">The sequence shown here is derived from an EMBL/GenBank/DDBJ whole genome shotgun (WGS) entry which is preliminary data.</text>
</comment>
<keyword evidence="17" id="KW-0576">Peroxisome</keyword>
<comment type="subcellular location">
    <subcellularLocation>
        <location evidence="2">Peroxisome membrane</location>
        <topology evidence="2">Multi-pass membrane protein</topology>
    </subcellularLocation>
</comment>
<protein>
    <recommendedName>
        <fullName evidence="5">RING-type E3 ubiquitin transferase</fullName>
        <ecNumber evidence="5">2.3.2.27</ecNumber>
    </recommendedName>
</protein>
<dbReference type="CDD" id="cd16527">
    <property type="entry name" value="RING-HC_PEX10"/>
    <property type="match status" value="1"/>
</dbReference>
<dbReference type="PROSITE" id="PS00518">
    <property type="entry name" value="ZF_RING_1"/>
    <property type="match status" value="1"/>
</dbReference>
<dbReference type="InterPro" id="IPR006845">
    <property type="entry name" value="Pex_N"/>
</dbReference>
<evidence type="ECO:0000256" key="10">
    <source>
        <dbReference type="ARBA" id="ARBA00022723"/>
    </source>
</evidence>
<dbReference type="Pfam" id="PF04757">
    <property type="entry name" value="Pex2_Pex12"/>
    <property type="match status" value="1"/>
</dbReference>
<dbReference type="Gene3D" id="3.30.40.10">
    <property type="entry name" value="Zinc/RING finger domain, C3HC4 (zinc finger)"/>
    <property type="match status" value="1"/>
</dbReference>
<dbReference type="PANTHER" id="PTHR23350">
    <property type="entry name" value="PEROXISOME ASSEMBLY PROTEIN 10"/>
    <property type="match status" value="1"/>
</dbReference>
<dbReference type="Pfam" id="PF13920">
    <property type="entry name" value="zf-C3HC4_3"/>
    <property type="match status" value="1"/>
</dbReference>
<evidence type="ECO:0000256" key="13">
    <source>
        <dbReference type="ARBA" id="ARBA00022833"/>
    </source>
</evidence>
<evidence type="ECO:0000256" key="5">
    <source>
        <dbReference type="ARBA" id="ARBA00012483"/>
    </source>
</evidence>
<evidence type="ECO:0000256" key="14">
    <source>
        <dbReference type="ARBA" id="ARBA00022927"/>
    </source>
</evidence>
<dbReference type="InterPro" id="IPR025654">
    <property type="entry name" value="PEX2/10"/>
</dbReference>
<keyword evidence="13" id="KW-0862">Zinc</keyword>
<evidence type="ECO:0000256" key="12">
    <source>
        <dbReference type="ARBA" id="ARBA00022786"/>
    </source>
</evidence>
<evidence type="ECO:0000256" key="15">
    <source>
        <dbReference type="ARBA" id="ARBA00022989"/>
    </source>
</evidence>
<accession>A0AAN9VH49</accession>
<keyword evidence="7" id="KW-0962">Peroxisome biogenesis</keyword>
<organism evidence="20 21">
    <name type="scientific">Gryllus longicercus</name>
    <dbReference type="NCBI Taxonomy" id="2509291"/>
    <lineage>
        <taxon>Eukaryota</taxon>
        <taxon>Metazoa</taxon>
        <taxon>Ecdysozoa</taxon>
        <taxon>Arthropoda</taxon>
        <taxon>Hexapoda</taxon>
        <taxon>Insecta</taxon>
        <taxon>Pterygota</taxon>
        <taxon>Neoptera</taxon>
        <taxon>Polyneoptera</taxon>
        <taxon>Orthoptera</taxon>
        <taxon>Ensifera</taxon>
        <taxon>Gryllidea</taxon>
        <taxon>Grylloidea</taxon>
        <taxon>Gryllidae</taxon>
        <taxon>Gryllinae</taxon>
        <taxon>Gryllus</taxon>
    </lineage>
</organism>
<gene>
    <name evidence="20" type="ORF">R5R35_009618</name>
</gene>
<evidence type="ECO:0000256" key="8">
    <source>
        <dbReference type="ARBA" id="ARBA00022679"/>
    </source>
</evidence>
<dbReference type="GO" id="GO:0008270">
    <property type="term" value="F:zinc ion binding"/>
    <property type="evidence" value="ECO:0007669"/>
    <property type="project" value="UniProtKB-KW"/>
</dbReference>
<comment type="similarity">
    <text evidence="4">Belongs to the pex2/pex10/pex12 family.</text>
</comment>
<dbReference type="AlphaFoldDB" id="A0AAN9VH49"/>
<evidence type="ECO:0000256" key="3">
    <source>
        <dbReference type="ARBA" id="ARBA00004906"/>
    </source>
</evidence>
<dbReference type="SUPFAM" id="SSF57850">
    <property type="entry name" value="RING/U-box"/>
    <property type="match status" value="1"/>
</dbReference>
<keyword evidence="9" id="KW-0812">Transmembrane</keyword>
<comment type="pathway">
    <text evidence="3">Protein modification; protein ubiquitination.</text>
</comment>
<sequence>MPVLADQAQILRCIQRDKEVIRQIQDDIKEIVCDMLPNKTGILNHLRTLHPVIAQICYYNFTSLSKYQTLGEEYVGVVLSRSNLSTPSSFNLLCMVLLRILGPHIMPYLLKLREKSLKDVNSFRSTEDKLLAAKKIFIMKEALSVLEIIRNGFFYLTGSFYDIAMWTTGIHYVLVRPWLRDEKVSNYFRLLGLITLSHAVFSAIDKWHKVQRVCNEEMNTESVVSEKTDSNMYCYLCMEKRKNSSATPCGHLFCWNCIIDSVRVKPVCPLCRERVLPSRVALLKNYD</sequence>
<dbReference type="InterPro" id="IPR017907">
    <property type="entry name" value="Znf_RING_CS"/>
</dbReference>
<dbReference type="InterPro" id="IPR013083">
    <property type="entry name" value="Znf_RING/FYVE/PHD"/>
</dbReference>
<name>A0AAN9VH49_9ORTH</name>
<evidence type="ECO:0000256" key="1">
    <source>
        <dbReference type="ARBA" id="ARBA00000900"/>
    </source>
</evidence>
<evidence type="ECO:0000256" key="6">
    <source>
        <dbReference type="ARBA" id="ARBA00022448"/>
    </source>
</evidence>
<dbReference type="SMART" id="SM00184">
    <property type="entry name" value="RING"/>
    <property type="match status" value="1"/>
</dbReference>
<reference evidence="20 21" key="1">
    <citation type="submission" date="2024-03" db="EMBL/GenBank/DDBJ databases">
        <title>The genome assembly and annotation of the cricket Gryllus longicercus Weissman &amp; Gray.</title>
        <authorList>
            <person name="Szrajer S."/>
            <person name="Gray D."/>
            <person name="Ylla G."/>
        </authorList>
    </citation>
    <scope>NUCLEOTIDE SEQUENCE [LARGE SCALE GENOMIC DNA]</scope>
    <source>
        <strain evidence="20">DAG 2021-001</strain>
        <tissue evidence="20">Whole body minus gut</tissue>
    </source>
</reference>
<keyword evidence="6" id="KW-0813">Transport</keyword>
<dbReference type="PANTHER" id="PTHR23350:SF0">
    <property type="entry name" value="PEROXISOME BIOGENESIS FACTOR 10"/>
    <property type="match status" value="1"/>
</dbReference>
<comment type="catalytic activity">
    <reaction evidence="1">
        <text>S-ubiquitinyl-[E2 ubiquitin-conjugating enzyme]-L-cysteine + [acceptor protein]-L-lysine = [E2 ubiquitin-conjugating enzyme]-L-cysteine + N(6)-ubiquitinyl-[acceptor protein]-L-lysine.</text>
        <dbReference type="EC" id="2.3.2.27"/>
    </reaction>
</comment>
<dbReference type="EC" id="2.3.2.27" evidence="5"/>
<evidence type="ECO:0000256" key="2">
    <source>
        <dbReference type="ARBA" id="ARBA00004585"/>
    </source>
</evidence>
<dbReference type="InterPro" id="IPR001841">
    <property type="entry name" value="Znf_RING"/>
</dbReference>
<evidence type="ECO:0000256" key="7">
    <source>
        <dbReference type="ARBA" id="ARBA00022593"/>
    </source>
</evidence>
<keyword evidence="8" id="KW-0808">Transferase</keyword>
<evidence type="ECO:0000256" key="17">
    <source>
        <dbReference type="ARBA" id="ARBA00023140"/>
    </source>
</evidence>
<evidence type="ECO:0000313" key="21">
    <source>
        <dbReference type="Proteomes" id="UP001378592"/>
    </source>
</evidence>
<proteinExistence type="inferred from homology"/>
<keyword evidence="10" id="KW-0479">Metal-binding</keyword>
<evidence type="ECO:0000313" key="20">
    <source>
        <dbReference type="EMBL" id="KAK7794727.1"/>
    </source>
</evidence>
<keyword evidence="16" id="KW-0472">Membrane</keyword>
<evidence type="ECO:0000259" key="19">
    <source>
        <dbReference type="PROSITE" id="PS50089"/>
    </source>
</evidence>
<dbReference type="GO" id="GO:0005778">
    <property type="term" value="C:peroxisomal membrane"/>
    <property type="evidence" value="ECO:0007669"/>
    <property type="project" value="UniProtKB-SubCell"/>
</dbReference>
<keyword evidence="12" id="KW-0833">Ubl conjugation pathway</keyword>
<dbReference type="GO" id="GO:0016558">
    <property type="term" value="P:protein import into peroxisome matrix"/>
    <property type="evidence" value="ECO:0007669"/>
    <property type="project" value="InterPro"/>
</dbReference>
<dbReference type="Proteomes" id="UP001378592">
    <property type="component" value="Unassembled WGS sequence"/>
</dbReference>
<dbReference type="EMBL" id="JAZDUA010000322">
    <property type="protein sequence ID" value="KAK7794727.1"/>
    <property type="molecule type" value="Genomic_DNA"/>
</dbReference>
<keyword evidence="14" id="KW-0653">Protein transport</keyword>
<dbReference type="PROSITE" id="PS50089">
    <property type="entry name" value="ZF_RING_2"/>
    <property type="match status" value="1"/>
</dbReference>
<feature type="domain" description="RING-type" evidence="19">
    <location>
        <begin position="234"/>
        <end position="272"/>
    </location>
</feature>
<evidence type="ECO:0000256" key="11">
    <source>
        <dbReference type="ARBA" id="ARBA00022771"/>
    </source>
</evidence>
<dbReference type="GO" id="GO:0061630">
    <property type="term" value="F:ubiquitin protein ligase activity"/>
    <property type="evidence" value="ECO:0007669"/>
    <property type="project" value="UniProtKB-EC"/>
</dbReference>
<keyword evidence="11 18" id="KW-0863">Zinc-finger</keyword>
<keyword evidence="15" id="KW-1133">Transmembrane helix</keyword>
<keyword evidence="21" id="KW-1185">Reference proteome</keyword>